<evidence type="ECO:0000256" key="2">
    <source>
        <dbReference type="ARBA" id="ARBA00022448"/>
    </source>
</evidence>
<dbReference type="Gene3D" id="2.40.420.20">
    <property type="match status" value="1"/>
</dbReference>
<feature type="domain" description="CusB-like beta-barrel" evidence="4">
    <location>
        <begin position="215"/>
        <end position="288"/>
    </location>
</feature>
<dbReference type="AlphaFoldDB" id="A0A1G8CXU4"/>
<organism evidence="6 7">
    <name type="scientific">Myroides phaeus</name>
    <dbReference type="NCBI Taxonomy" id="702745"/>
    <lineage>
        <taxon>Bacteria</taxon>
        <taxon>Pseudomonadati</taxon>
        <taxon>Bacteroidota</taxon>
        <taxon>Flavobacteriia</taxon>
        <taxon>Flavobacteriales</taxon>
        <taxon>Flavobacteriaceae</taxon>
        <taxon>Myroides</taxon>
    </lineage>
</organism>
<evidence type="ECO:0000313" key="7">
    <source>
        <dbReference type="Proteomes" id="UP000243588"/>
    </source>
</evidence>
<dbReference type="GO" id="GO:0030313">
    <property type="term" value="C:cell envelope"/>
    <property type="evidence" value="ECO:0007669"/>
    <property type="project" value="TreeGrafter"/>
</dbReference>
<dbReference type="GO" id="GO:0022857">
    <property type="term" value="F:transmembrane transporter activity"/>
    <property type="evidence" value="ECO:0007669"/>
    <property type="project" value="InterPro"/>
</dbReference>
<dbReference type="GO" id="GO:0060003">
    <property type="term" value="P:copper ion export"/>
    <property type="evidence" value="ECO:0007669"/>
    <property type="project" value="TreeGrafter"/>
</dbReference>
<feature type="coiled-coil region" evidence="3">
    <location>
        <begin position="107"/>
        <end position="172"/>
    </location>
</feature>
<dbReference type="PANTHER" id="PTHR30097">
    <property type="entry name" value="CATION EFFLUX SYSTEM PROTEIN CUSB"/>
    <property type="match status" value="1"/>
</dbReference>
<dbReference type="PROSITE" id="PS51257">
    <property type="entry name" value="PROKAR_LIPOPROTEIN"/>
    <property type="match status" value="1"/>
</dbReference>
<dbReference type="STRING" id="702745.SAMN05421818_10568"/>
<dbReference type="Proteomes" id="UP000243588">
    <property type="component" value="Unassembled WGS sequence"/>
</dbReference>
<keyword evidence="3" id="KW-0175">Coiled coil</keyword>
<sequence>MPRYTLLTAALFSAFLVSCNKEPKSAEQTESTSNCITASIKEGLTFEKVTLKPIEKSLTLNGYVDYNQDKTIPFTSLVDGVVTNTYFSLGDYVKKGQLLAEIKSTDLNEFYDELKSTEAELKVAQRELQSVESMFKDGIASQKELIEAQEDVNVLKSKLNSAKNNLAVFNNADHSGVFKVVAPQAGYIVTKAIAAGMPIAGGEEPLFTIANLEDVWIMANVYATNMRHIEPNLEVKVATLAYPDEYFSGKVSKMSQVFDSEERVLKARIVLENKEMKLKPGMAADIIIQLKTDKGQALAVPNNAIVFDNNQNYVVVYKDECNYEIRKITPTSKNNLYTYISEGVEENETVVTTNELLLYEQLNNSL</sequence>
<dbReference type="InterPro" id="IPR058647">
    <property type="entry name" value="BSH_CzcB-like"/>
</dbReference>
<evidence type="ECO:0000259" key="5">
    <source>
        <dbReference type="Pfam" id="PF25973"/>
    </source>
</evidence>
<evidence type="ECO:0000259" key="4">
    <source>
        <dbReference type="Pfam" id="PF25954"/>
    </source>
</evidence>
<gene>
    <name evidence="6" type="ORF">SAMN05421818_10568</name>
</gene>
<evidence type="ECO:0000256" key="1">
    <source>
        <dbReference type="ARBA" id="ARBA00009477"/>
    </source>
</evidence>
<dbReference type="InterPro" id="IPR006143">
    <property type="entry name" value="RND_pump_MFP"/>
</dbReference>
<dbReference type="NCBIfam" id="TIGR01730">
    <property type="entry name" value="RND_mfp"/>
    <property type="match status" value="1"/>
</dbReference>
<dbReference type="Gene3D" id="2.40.50.100">
    <property type="match status" value="1"/>
</dbReference>
<comment type="similarity">
    <text evidence="1">Belongs to the membrane fusion protein (MFP) (TC 8.A.1) family.</text>
</comment>
<dbReference type="InterPro" id="IPR058792">
    <property type="entry name" value="Beta-barrel_RND_2"/>
</dbReference>
<proteinExistence type="inferred from homology"/>
<evidence type="ECO:0000256" key="3">
    <source>
        <dbReference type="SAM" id="Coils"/>
    </source>
</evidence>
<reference evidence="7" key="1">
    <citation type="submission" date="2016-10" db="EMBL/GenBank/DDBJ databases">
        <authorList>
            <person name="Varghese N."/>
            <person name="Submissions S."/>
        </authorList>
    </citation>
    <scope>NUCLEOTIDE SEQUENCE [LARGE SCALE GENOMIC DNA]</scope>
    <source>
        <strain evidence="7">DSM 23313</strain>
    </source>
</reference>
<feature type="domain" description="CzcB-like barrel-sandwich hybrid" evidence="5">
    <location>
        <begin position="76"/>
        <end position="211"/>
    </location>
</feature>
<dbReference type="EMBL" id="FNDQ01000005">
    <property type="protein sequence ID" value="SDH50296.1"/>
    <property type="molecule type" value="Genomic_DNA"/>
</dbReference>
<dbReference type="Gene3D" id="2.40.30.170">
    <property type="match status" value="1"/>
</dbReference>
<keyword evidence="2" id="KW-0813">Transport</keyword>
<accession>A0A1G8CXU4</accession>
<dbReference type="GO" id="GO:0015679">
    <property type="term" value="P:plasma membrane copper ion transport"/>
    <property type="evidence" value="ECO:0007669"/>
    <property type="project" value="TreeGrafter"/>
</dbReference>
<dbReference type="PANTHER" id="PTHR30097:SF4">
    <property type="entry name" value="SLR6042 PROTEIN"/>
    <property type="match status" value="1"/>
</dbReference>
<keyword evidence="7" id="KW-1185">Reference proteome</keyword>
<evidence type="ECO:0000313" key="6">
    <source>
        <dbReference type="EMBL" id="SDH50296.1"/>
    </source>
</evidence>
<protein>
    <submittedName>
        <fullName evidence="6">Membrane fusion protein, cobalt-zinc-cadmium efflux system</fullName>
    </submittedName>
</protein>
<dbReference type="SUPFAM" id="SSF111369">
    <property type="entry name" value="HlyD-like secretion proteins"/>
    <property type="match status" value="1"/>
</dbReference>
<dbReference type="InterPro" id="IPR051909">
    <property type="entry name" value="MFP_Cation_Efflux"/>
</dbReference>
<name>A0A1G8CXU4_9FLAO</name>
<dbReference type="FunFam" id="2.40.30.170:FF:000010">
    <property type="entry name" value="Efflux RND transporter periplasmic adaptor subunit"/>
    <property type="match status" value="1"/>
</dbReference>
<dbReference type="GO" id="GO:0016020">
    <property type="term" value="C:membrane"/>
    <property type="evidence" value="ECO:0007669"/>
    <property type="project" value="InterPro"/>
</dbReference>
<dbReference type="Pfam" id="PF25973">
    <property type="entry name" value="BSH_CzcB"/>
    <property type="match status" value="1"/>
</dbReference>
<dbReference type="Pfam" id="PF25954">
    <property type="entry name" value="Beta-barrel_RND_2"/>
    <property type="match status" value="1"/>
</dbReference>